<gene>
    <name evidence="1" type="ORF">A9C19_09675</name>
</gene>
<organism evidence="1 2">
    <name type="scientific">Bacillus weihaiensis</name>
    <dbReference type="NCBI Taxonomy" id="1547283"/>
    <lineage>
        <taxon>Bacteria</taxon>
        <taxon>Bacillati</taxon>
        <taxon>Bacillota</taxon>
        <taxon>Bacilli</taxon>
        <taxon>Bacillales</taxon>
        <taxon>Bacillaceae</taxon>
        <taxon>Bacillus</taxon>
    </lineage>
</organism>
<dbReference type="Proteomes" id="UP000181936">
    <property type="component" value="Chromosome"/>
</dbReference>
<name>A0A1L3MRL2_9BACI</name>
<reference evidence="1 2" key="1">
    <citation type="journal article" date="2016" name="Sci. Rep.">
        <title>Complete genome sequence and transcriptomic analysis of a novel marine strain Bacillus weihaiensis reveals the mechanism of brown algae degradation.</title>
        <authorList>
            <person name="Zhu Y."/>
            <person name="Chen P."/>
            <person name="Bao Y."/>
            <person name="Men Y."/>
            <person name="Zeng Y."/>
            <person name="Yang J."/>
            <person name="Sun J."/>
            <person name="Sun Y."/>
        </authorList>
    </citation>
    <scope>NUCLEOTIDE SEQUENCE [LARGE SCALE GENOMIC DNA]</scope>
    <source>
        <strain evidence="1 2">Alg07</strain>
    </source>
</reference>
<dbReference type="Gene3D" id="3.40.50.10170">
    <property type="match status" value="1"/>
</dbReference>
<dbReference type="KEGG" id="bwh:A9C19_09675"/>
<evidence type="ECO:0000313" key="1">
    <source>
        <dbReference type="EMBL" id="APH04995.1"/>
    </source>
</evidence>
<dbReference type="RefSeq" id="WP_072579788.1">
    <property type="nucleotide sequence ID" value="NZ_CP016020.1"/>
</dbReference>
<dbReference type="EMBL" id="CP016020">
    <property type="protein sequence ID" value="APH04995.1"/>
    <property type="molecule type" value="Genomic_DNA"/>
</dbReference>
<dbReference type="OrthoDB" id="9781230at2"/>
<proteinExistence type="predicted"/>
<dbReference type="SUPFAM" id="SSF82549">
    <property type="entry name" value="DAK1/DegV-like"/>
    <property type="match status" value="1"/>
</dbReference>
<protein>
    <submittedName>
        <fullName evidence="1">Uncharacterized protein</fullName>
    </submittedName>
</protein>
<dbReference type="Pfam" id="PF02645">
    <property type="entry name" value="DegV"/>
    <property type="match status" value="1"/>
</dbReference>
<dbReference type="STRING" id="1547283.A9C19_09675"/>
<evidence type="ECO:0000313" key="2">
    <source>
        <dbReference type="Proteomes" id="UP000181936"/>
    </source>
</evidence>
<dbReference type="AlphaFoldDB" id="A0A1L3MRL2"/>
<keyword evidence="2" id="KW-1185">Reference proteome</keyword>
<dbReference type="InterPro" id="IPR003797">
    <property type="entry name" value="DegV"/>
</dbReference>
<accession>A0A1L3MRL2</accession>
<sequence length="83" mass="9691">MFPCIQTFVHVVAMHVIMDQHNYFDGSLPVEEIYDYYKRTKQIPPTTATNVYEYHAFFTKLQEDFSACIIIHIAYTSKASFSS</sequence>